<sequence>MSLKPRYRRRIFWTALTVVGLAVMAIVLIPPMITLNNLKPKIEQTIAEQTGVTAKINGDIHFSLLGRTTIVAHDVDVSHGTIGAIMFSVPLTDIFDLENATLTGDVVIYNANVAITNLIPQNFNTPIEIHNSRVDFRNRDFEIIDATLNNGHLAGVVRTAKHKYDIDFAGDEFFIHNQNDKLEISGNLFANGSVRGRISMETDNINGWFGFSEPRIDKTISLTMLFDWDGGRGWSFRDIDMGNITGNITIMPDGEKIVELRGHDFTYDLSFLMQPSRIFYQTTFDLDFTGALQFGDHVFNHLKIDAVGTRDTLRINNIVADDIAITGGEIDANGAHDVMITMPYDGVPATCLFYGTPSNWRCLRFSYGDYVGSVSVSPEKFDVMVYSEQTMPARRDILHGLLKLAPRGQLDFEFADIAGVYNIDGDQVAPTYRFARGKTLYWLDPSIKQVPQFMRNAVGNFTWDDDMMHFVPDSGRWELYLTDKYFYISGKNAKDWFPGIDLQAFNNLEYSVSGNYNGDTVSNLEITIAGHEFTGRVSGNNITLHTDVLNVDSFVSQSYLDNYEEISFLSTAPITIPFALPVNVSLSADTMVYNGNAFKNFVYSLKPDAQTFSITDSDRGNLLATLTRRGNKYDIFAQLNRFMLNGNLLGRQMPLNVRDAMVTAEIELSTYGNIAHDLEYNLSGDLDLTFEGGYLVGIGVDEFFASANQINTFNAEYALSYALEDGESQIKTMRVIGRYNNGDFKTTAPIELRLRHTDATGELEISNGAMTASFNLTLRGTSPVPQPIDLQINPDGTRKYSLSEIMMNFDATFMRDFVRTHNKF</sequence>
<reference evidence="2" key="1">
    <citation type="submission" date="2020-10" db="EMBL/GenBank/DDBJ databases">
        <authorList>
            <person name="Gilroy R."/>
        </authorList>
    </citation>
    <scope>NUCLEOTIDE SEQUENCE</scope>
    <source>
        <strain evidence="2">ChiGjej3B3-5194</strain>
    </source>
</reference>
<keyword evidence="1" id="KW-1133">Transmembrane helix</keyword>
<protein>
    <submittedName>
        <fullName evidence="2">Uncharacterized protein</fullName>
    </submittedName>
</protein>
<accession>A0A9D1FGJ3</accession>
<feature type="transmembrane region" description="Helical" evidence="1">
    <location>
        <begin position="12"/>
        <end position="33"/>
    </location>
</feature>
<evidence type="ECO:0000256" key="1">
    <source>
        <dbReference type="SAM" id="Phobius"/>
    </source>
</evidence>
<evidence type="ECO:0000313" key="3">
    <source>
        <dbReference type="Proteomes" id="UP000886742"/>
    </source>
</evidence>
<name>A0A9D1FGJ3_9PROT</name>
<reference evidence="2" key="2">
    <citation type="journal article" date="2021" name="PeerJ">
        <title>Extensive microbial diversity within the chicken gut microbiome revealed by metagenomics and culture.</title>
        <authorList>
            <person name="Gilroy R."/>
            <person name="Ravi A."/>
            <person name="Getino M."/>
            <person name="Pursley I."/>
            <person name="Horton D.L."/>
            <person name="Alikhan N.F."/>
            <person name="Baker D."/>
            <person name="Gharbi K."/>
            <person name="Hall N."/>
            <person name="Watson M."/>
            <person name="Adriaenssens E.M."/>
            <person name="Foster-Nyarko E."/>
            <person name="Jarju S."/>
            <person name="Secka A."/>
            <person name="Antonio M."/>
            <person name="Oren A."/>
            <person name="Chaudhuri R.R."/>
            <person name="La Ragione R."/>
            <person name="Hildebrand F."/>
            <person name="Pallen M.J."/>
        </authorList>
    </citation>
    <scope>NUCLEOTIDE SEQUENCE</scope>
    <source>
        <strain evidence="2">ChiGjej3B3-5194</strain>
    </source>
</reference>
<organism evidence="2 3">
    <name type="scientific">Candidatus Enterousia intestinigallinarum</name>
    <dbReference type="NCBI Taxonomy" id="2840790"/>
    <lineage>
        <taxon>Bacteria</taxon>
        <taxon>Pseudomonadati</taxon>
        <taxon>Pseudomonadota</taxon>
        <taxon>Alphaproteobacteria</taxon>
        <taxon>Candidatus Enterousia</taxon>
    </lineage>
</organism>
<dbReference type="Proteomes" id="UP000886742">
    <property type="component" value="Unassembled WGS sequence"/>
</dbReference>
<keyword evidence="1" id="KW-0472">Membrane</keyword>
<proteinExistence type="predicted"/>
<comment type="caution">
    <text evidence="2">The sequence shown here is derived from an EMBL/GenBank/DDBJ whole genome shotgun (WGS) entry which is preliminary data.</text>
</comment>
<keyword evidence="1" id="KW-0812">Transmembrane</keyword>
<dbReference type="AlphaFoldDB" id="A0A9D1FGJ3"/>
<evidence type="ECO:0000313" key="2">
    <source>
        <dbReference type="EMBL" id="HIS70593.1"/>
    </source>
</evidence>
<gene>
    <name evidence="2" type="ORF">IAD02_01210</name>
</gene>
<dbReference type="EMBL" id="DVJI01000006">
    <property type="protein sequence ID" value="HIS70593.1"/>
    <property type="molecule type" value="Genomic_DNA"/>
</dbReference>